<evidence type="ECO:0000313" key="2">
    <source>
        <dbReference type="Proteomes" id="UP001595974"/>
    </source>
</evidence>
<keyword evidence="2" id="KW-1185">Reference proteome</keyword>
<proteinExistence type="predicted"/>
<evidence type="ECO:0000313" key="1">
    <source>
        <dbReference type="EMBL" id="MFC5769084.1"/>
    </source>
</evidence>
<sequence>MPTTSRDATGRIGKVAGDVAGTPIDLVKDVQTDAAGNVTQLRNLGFV</sequence>
<organism evidence="1 2">
    <name type="scientific">Thauera sinica</name>
    <dbReference type="NCBI Taxonomy" id="2665146"/>
    <lineage>
        <taxon>Bacteria</taxon>
        <taxon>Pseudomonadati</taxon>
        <taxon>Pseudomonadota</taxon>
        <taxon>Betaproteobacteria</taxon>
        <taxon>Rhodocyclales</taxon>
        <taxon>Zoogloeaceae</taxon>
        <taxon>Thauera</taxon>
    </lineage>
</organism>
<accession>A0ABW1APL6</accession>
<gene>
    <name evidence="1" type="ORF">ACFPTN_06830</name>
</gene>
<reference evidence="2" key="1">
    <citation type="journal article" date="2019" name="Int. J. Syst. Evol. Microbiol.">
        <title>The Global Catalogue of Microorganisms (GCM) 10K type strain sequencing project: providing services to taxonomists for standard genome sequencing and annotation.</title>
        <authorList>
            <consortium name="The Broad Institute Genomics Platform"/>
            <consortium name="The Broad Institute Genome Sequencing Center for Infectious Disease"/>
            <person name="Wu L."/>
            <person name="Ma J."/>
        </authorList>
    </citation>
    <scope>NUCLEOTIDE SEQUENCE [LARGE SCALE GENOMIC DNA]</scope>
    <source>
        <strain evidence="2">SHR3</strain>
    </source>
</reference>
<comment type="caution">
    <text evidence="1">The sequence shown here is derived from an EMBL/GenBank/DDBJ whole genome shotgun (WGS) entry which is preliminary data.</text>
</comment>
<dbReference type="Proteomes" id="UP001595974">
    <property type="component" value="Unassembled WGS sequence"/>
</dbReference>
<dbReference type="EMBL" id="JBHSOG010000023">
    <property type="protein sequence ID" value="MFC5769084.1"/>
    <property type="molecule type" value="Genomic_DNA"/>
</dbReference>
<dbReference type="RefSeq" id="WP_157748454.1">
    <property type="nucleotide sequence ID" value="NZ_JBHSOG010000023.1"/>
</dbReference>
<name>A0ABW1APL6_9RHOO</name>
<protein>
    <submittedName>
        <fullName evidence="1">Uncharacterized protein</fullName>
    </submittedName>
</protein>